<evidence type="ECO:0000313" key="3">
    <source>
        <dbReference type="Proteomes" id="UP000018721"/>
    </source>
</evidence>
<dbReference type="Proteomes" id="UP000018721">
    <property type="component" value="Unassembled WGS sequence"/>
</dbReference>
<feature type="region of interest" description="Disordered" evidence="1">
    <location>
        <begin position="191"/>
        <end position="233"/>
    </location>
</feature>
<dbReference type="HOGENOM" id="CLU_1191947_0_0_1"/>
<gene>
    <name evidence="2" type="ORF">F443_05215</name>
</gene>
<keyword evidence="3" id="KW-1185">Reference proteome</keyword>
<evidence type="ECO:0000313" key="2">
    <source>
        <dbReference type="EMBL" id="ETI51417.1"/>
    </source>
</evidence>
<dbReference type="AlphaFoldDB" id="V9FLY6"/>
<feature type="compositionally biased region" description="Polar residues" evidence="1">
    <location>
        <begin position="222"/>
        <end position="233"/>
    </location>
</feature>
<dbReference type="eggNOG" id="ENOG502RGIE">
    <property type="taxonomic scope" value="Eukaryota"/>
</dbReference>
<protein>
    <submittedName>
        <fullName evidence="2">Uncharacterized protein</fullName>
    </submittedName>
</protein>
<comment type="caution">
    <text evidence="2">The sequence shown here is derived from an EMBL/GenBank/DDBJ whole genome shotgun (WGS) entry which is preliminary data.</text>
</comment>
<dbReference type="EMBL" id="ANIZ01000920">
    <property type="protein sequence ID" value="ETI51417.1"/>
    <property type="molecule type" value="Genomic_DNA"/>
</dbReference>
<feature type="region of interest" description="Disordered" evidence="1">
    <location>
        <begin position="1"/>
        <end position="23"/>
    </location>
</feature>
<evidence type="ECO:0000256" key="1">
    <source>
        <dbReference type="SAM" id="MobiDB-lite"/>
    </source>
</evidence>
<dbReference type="OrthoDB" id="127991at2759"/>
<sequence length="233" mass="26126">MAPRRSGGSQTTIPPRRPRKVHDRDEAAYLQAVAKLGLETTKQLRADWDSWDTGYGGKEWSQSEGAQWGTVLHKYFTAPPAGYTSNYLFEIDQGICTARKTVQTPDDEAITFNMVKCTSIETVRKAFITELFGPSIQTIWEASIHSVHLPRKPTQDLSDKKMKSLSAKYCSIPQQRLTYYPAVPDSIFDAPDLEAAASDAESTPKSQSKRKPGRPKKEKTTLKPNQPSILQFF</sequence>
<accession>V9FLY6</accession>
<name>V9FLY6_PHYNI</name>
<reference evidence="2 3" key="1">
    <citation type="submission" date="2013-11" db="EMBL/GenBank/DDBJ databases">
        <title>The Genome Sequence of Phytophthora parasitica P1569.</title>
        <authorList>
            <consortium name="The Broad Institute Genomics Platform"/>
            <person name="Russ C."/>
            <person name="Tyler B."/>
            <person name="Panabieres F."/>
            <person name="Shan W."/>
            <person name="Tripathy S."/>
            <person name="Grunwald N."/>
            <person name="Machado M."/>
            <person name="Johnson C.S."/>
            <person name="Arredondo F."/>
            <person name="Hong C."/>
            <person name="Coffey M."/>
            <person name="Young S.K."/>
            <person name="Zeng Q."/>
            <person name="Gargeya S."/>
            <person name="Fitzgerald M."/>
            <person name="Abouelleil A."/>
            <person name="Alvarado L."/>
            <person name="Chapman S.B."/>
            <person name="Gainer-Dewar J."/>
            <person name="Goldberg J."/>
            <person name="Griggs A."/>
            <person name="Gujja S."/>
            <person name="Hansen M."/>
            <person name="Howarth C."/>
            <person name="Imamovic A."/>
            <person name="Ireland A."/>
            <person name="Larimer J."/>
            <person name="McCowan C."/>
            <person name="Murphy C."/>
            <person name="Pearson M."/>
            <person name="Poon T.W."/>
            <person name="Priest M."/>
            <person name="Roberts A."/>
            <person name="Saif S."/>
            <person name="Shea T."/>
            <person name="Sykes S."/>
            <person name="Wortman J."/>
            <person name="Nusbaum C."/>
            <person name="Birren B."/>
        </authorList>
    </citation>
    <scope>NUCLEOTIDE SEQUENCE [LARGE SCALE GENOMIC DNA]</scope>
    <source>
        <strain evidence="2 3">P1569</strain>
    </source>
</reference>
<proteinExistence type="predicted"/>
<feature type="compositionally biased region" description="Basic residues" evidence="1">
    <location>
        <begin position="207"/>
        <end position="217"/>
    </location>
</feature>
<organism evidence="2 3">
    <name type="scientific">Phytophthora nicotianae P1569</name>
    <dbReference type="NCBI Taxonomy" id="1317065"/>
    <lineage>
        <taxon>Eukaryota</taxon>
        <taxon>Sar</taxon>
        <taxon>Stramenopiles</taxon>
        <taxon>Oomycota</taxon>
        <taxon>Peronosporomycetes</taxon>
        <taxon>Peronosporales</taxon>
        <taxon>Peronosporaceae</taxon>
        <taxon>Phytophthora</taxon>
    </lineage>
</organism>